<dbReference type="EMBL" id="MFJG01000007">
    <property type="protein sequence ID" value="OGG07346.1"/>
    <property type="molecule type" value="Genomic_DNA"/>
</dbReference>
<dbReference type="AlphaFoldDB" id="A0A1F5Z4J2"/>
<dbReference type="Proteomes" id="UP000178681">
    <property type="component" value="Unassembled WGS sequence"/>
</dbReference>
<comment type="cofactor">
    <cofactor evidence="1">
        <name>Mg(2+)</name>
        <dbReference type="ChEBI" id="CHEBI:18420"/>
    </cofactor>
</comment>
<dbReference type="SUPFAM" id="SSF55811">
    <property type="entry name" value="Nudix"/>
    <property type="match status" value="1"/>
</dbReference>
<reference evidence="4 5" key="1">
    <citation type="journal article" date="2016" name="Nat. Commun.">
        <title>Thousands of microbial genomes shed light on interconnected biogeochemical processes in an aquifer system.</title>
        <authorList>
            <person name="Anantharaman K."/>
            <person name="Brown C.T."/>
            <person name="Hug L.A."/>
            <person name="Sharon I."/>
            <person name="Castelle C.J."/>
            <person name="Probst A.J."/>
            <person name="Thomas B.C."/>
            <person name="Singh A."/>
            <person name="Wilkins M.J."/>
            <person name="Karaoz U."/>
            <person name="Brodie E.L."/>
            <person name="Williams K.H."/>
            <person name="Hubbard S.S."/>
            <person name="Banfield J.F."/>
        </authorList>
    </citation>
    <scope>NUCLEOTIDE SEQUENCE [LARGE SCALE GENOMIC DNA]</scope>
</reference>
<dbReference type="Pfam" id="PF00293">
    <property type="entry name" value="NUDIX"/>
    <property type="match status" value="1"/>
</dbReference>
<keyword evidence="2" id="KW-0378">Hydrolase</keyword>
<dbReference type="GO" id="GO:0016787">
    <property type="term" value="F:hydrolase activity"/>
    <property type="evidence" value="ECO:0007669"/>
    <property type="project" value="UniProtKB-KW"/>
</dbReference>
<evidence type="ECO:0000256" key="1">
    <source>
        <dbReference type="ARBA" id="ARBA00001946"/>
    </source>
</evidence>
<sequence>MSKLFNKARNGAVIAHDIFGKQEEILIKDLKLRVSVYGILKLFGKVLLQRHPIYKTYSLPGGGIEIGETVETALIREYEEETGLKIKIRKLLDVKDDFFFHENFKVHSVLIFYEVEKVSGELLVKNNYDDSELAEFVSWDNIKNVGLQEKFLEVLLNQFPEKLGGFEV</sequence>
<dbReference type="STRING" id="1798377.A2872_03415"/>
<dbReference type="PANTHER" id="PTHR43046">
    <property type="entry name" value="GDP-MANNOSE MANNOSYL HYDROLASE"/>
    <property type="match status" value="1"/>
</dbReference>
<dbReference type="InterPro" id="IPR020476">
    <property type="entry name" value="Nudix_hydrolase"/>
</dbReference>
<organism evidence="4 5">
    <name type="scientific">Candidatus Gottesmanbacteria bacterium RIFCSPHIGHO2_01_FULL_42_12</name>
    <dbReference type="NCBI Taxonomy" id="1798377"/>
    <lineage>
        <taxon>Bacteria</taxon>
        <taxon>Candidatus Gottesmaniibacteriota</taxon>
    </lineage>
</organism>
<evidence type="ECO:0000259" key="3">
    <source>
        <dbReference type="PROSITE" id="PS51462"/>
    </source>
</evidence>
<proteinExistence type="predicted"/>
<dbReference type="InterPro" id="IPR015797">
    <property type="entry name" value="NUDIX_hydrolase-like_dom_sf"/>
</dbReference>
<evidence type="ECO:0000313" key="5">
    <source>
        <dbReference type="Proteomes" id="UP000178681"/>
    </source>
</evidence>
<dbReference type="PANTHER" id="PTHR43046:SF2">
    <property type="entry name" value="8-OXO-DGTP DIPHOSPHATASE-RELATED"/>
    <property type="match status" value="1"/>
</dbReference>
<dbReference type="PROSITE" id="PS51462">
    <property type="entry name" value="NUDIX"/>
    <property type="match status" value="1"/>
</dbReference>
<comment type="caution">
    <text evidence="4">The sequence shown here is derived from an EMBL/GenBank/DDBJ whole genome shotgun (WGS) entry which is preliminary data.</text>
</comment>
<name>A0A1F5Z4J2_9BACT</name>
<protein>
    <recommendedName>
        <fullName evidence="3">Nudix hydrolase domain-containing protein</fullName>
    </recommendedName>
</protein>
<dbReference type="Gene3D" id="3.90.79.10">
    <property type="entry name" value="Nucleoside Triphosphate Pyrophosphohydrolase"/>
    <property type="match status" value="1"/>
</dbReference>
<evidence type="ECO:0000256" key="2">
    <source>
        <dbReference type="ARBA" id="ARBA00022801"/>
    </source>
</evidence>
<evidence type="ECO:0000313" key="4">
    <source>
        <dbReference type="EMBL" id="OGG07346.1"/>
    </source>
</evidence>
<accession>A0A1F5Z4J2</accession>
<feature type="domain" description="Nudix hydrolase" evidence="3">
    <location>
        <begin position="29"/>
        <end position="160"/>
    </location>
</feature>
<dbReference type="PRINTS" id="PR00502">
    <property type="entry name" value="NUDIXFAMILY"/>
</dbReference>
<dbReference type="InterPro" id="IPR000086">
    <property type="entry name" value="NUDIX_hydrolase_dom"/>
</dbReference>
<gene>
    <name evidence="4" type="ORF">A2872_03415</name>
</gene>